<evidence type="ECO:0000313" key="5">
    <source>
        <dbReference type="EMBL" id="VDP89188.1"/>
    </source>
</evidence>
<dbReference type="PANTHER" id="PTHR11265:SF0">
    <property type="entry name" value="12S RRNA N4-METHYLCYTIDINE METHYLTRANSFERASE"/>
    <property type="match status" value="1"/>
</dbReference>
<dbReference type="SUPFAM" id="SSF53335">
    <property type="entry name" value="S-adenosyl-L-methionine-dependent methyltransferases"/>
    <property type="match status" value="1"/>
</dbReference>
<reference evidence="7" key="1">
    <citation type="submission" date="2016-06" db="UniProtKB">
        <authorList>
            <consortium name="WormBaseParasite"/>
        </authorList>
    </citation>
    <scope>IDENTIFICATION</scope>
</reference>
<evidence type="ECO:0000313" key="7">
    <source>
        <dbReference type="WBParaSite" id="ECPE_0001201001-mRNA-1"/>
    </source>
</evidence>
<comment type="similarity">
    <text evidence="1">Belongs to the methyltransferase superfamily. RsmH family.</text>
</comment>
<dbReference type="Pfam" id="PF01795">
    <property type="entry name" value="Methyltransf_5"/>
    <property type="match status" value="1"/>
</dbReference>
<dbReference type="OrthoDB" id="16290at2759"/>
<dbReference type="Proteomes" id="UP000272942">
    <property type="component" value="Unassembled WGS sequence"/>
</dbReference>
<dbReference type="InterPro" id="IPR029063">
    <property type="entry name" value="SAM-dependent_MTases_sf"/>
</dbReference>
<dbReference type="SUPFAM" id="SSF81799">
    <property type="entry name" value="Putative methyltransferase TM0872, insert domain"/>
    <property type="match status" value="1"/>
</dbReference>
<dbReference type="WBParaSite" id="ECPE_0001201001-mRNA-1">
    <property type="protein sequence ID" value="ECPE_0001201001-mRNA-1"/>
    <property type="gene ID" value="ECPE_0001201001"/>
</dbReference>
<dbReference type="InterPro" id="IPR023397">
    <property type="entry name" value="SAM-dep_MeTrfase_MraW_recog"/>
</dbReference>
<name>A0A183AYE0_9TREM</name>
<evidence type="ECO:0000256" key="2">
    <source>
        <dbReference type="ARBA" id="ARBA00022603"/>
    </source>
</evidence>
<reference evidence="5 6" key="2">
    <citation type="submission" date="2018-11" db="EMBL/GenBank/DDBJ databases">
        <authorList>
            <consortium name="Pathogen Informatics"/>
        </authorList>
    </citation>
    <scope>NUCLEOTIDE SEQUENCE [LARGE SCALE GENOMIC DNA]</scope>
    <source>
        <strain evidence="5 6">Egypt</strain>
    </source>
</reference>
<dbReference type="GO" id="GO:0071424">
    <property type="term" value="F:rRNA (cytosine-N4-)-methyltransferase activity"/>
    <property type="evidence" value="ECO:0007669"/>
    <property type="project" value="TreeGrafter"/>
</dbReference>
<keyword evidence="6" id="KW-1185">Reference proteome</keyword>
<keyword evidence="4" id="KW-0949">S-adenosyl-L-methionine</keyword>
<evidence type="ECO:0000256" key="3">
    <source>
        <dbReference type="ARBA" id="ARBA00022679"/>
    </source>
</evidence>
<dbReference type="Gene3D" id="3.40.50.150">
    <property type="entry name" value="Vaccinia Virus protein VP39"/>
    <property type="match status" value="1"/>
</dbReference>
<protein>
    <submittedName>
        <fullName evidence="7">Methyltransferase-like protein 15</fullName>
    </submittedName>
</protein>
<keyword evidence="2" id="KW-0489">Methyltransferase</keyword>
<dbReference type="EMBL" id="UZAN01051909">
    <property type="protein sequence ID" value="VDP89188.1"/>
    <property type="molecule type" value="Genomic_DNA"/>
</dbReference>
<keyword evidence="3" id="KW-0808">Transferase</keyword>
<sequence>MLNPRIIRSLFHTTKWHNHSSLPDLNQTVPHVPVMCNEVVRLLNPQPNEVFLDMTFGAGGHTQAMLDANPSLQCFAMDRDPEFLKHVERLRGKTNCHLIPMLGPFSQLPVLGETHGFHPNTVDMILMDLGVSSMQLDDPHRGFGFRHSSRLDMRMDGVVSENITAEEVLNTLEPADLARIFKCYGEERYARRIANAIFEHRHTLGPVRTAKQLSDIINSVVPRPSDRSTSSTNPSTRVFQALRIFINDELNELCAGLELAERLLRSPGQSPTGQGGRLVVISFHSLEDRLVKWALSNTAELIANQTDNQLSLAKQLANRTEKNAVGLHRRQQLLSQLAPEKSCEEQSRLRWKIVSAT</sequence>
<dbReference type="GO" id="GO:0070475">
    <property type="term" value="P:rRNA base methylation"/>
    <property type="evidence" value="ECO:0007669"/>
    <property type="project" value="TreeGrafter"/>
</dbReference>
<evidence type="ECO:0000313" key="6">
    <source>
        <dbReference type="Proteomes" id="UP000272942"/>
    </source>
</evidence>
<proteinExistence type="inferred from homology"/>
<evidence type="ECO:0000256" key="1">
    <source>
        <dbReference type="ARBA" id="ARBA00010396"/>
    </source>
</evidence>
<organism evidence="7">
    <name type="scientific">Echinostoma caproni</name>
    <dbReference type="NCBI Taxonomy" id="27848"/>
    <lineage>
        <taxon>Eukaryota</taxon>
        <taxon>Metazoa</taxon>
        <taxon>Spiralia</taxon>
        <taxon>Lophotrochozoa</taxon>
        <taxon>Platyhelminthes</taxon>
        <taxon>Trematoda</taxon>
        <taxon>Digenea</taxon>
        <taxon>Plagiorchiida</taxon>
        <taxon>Echinostomata</taxon>
        <taxon>Echinostomatoidea</taxon>
        <taxon>Echinostomatidae</taxon>
        <taxon>Echinostoma</taxon>
    </lineage>
</organism>
<dbReference type="InterPro" id="IPR002903">
    <property type="entry name" value="RsmH"/>
</dbReference>
<gene>
    <name evidence="5" type="ORF">ECPE_LOCUS11975</name>
</gene>
<dbReference type="Gene3D" id="1.10.150.170">
    <property type="entry name" value="Putative methyltransferase TM0872, insert domain"/>
    <property type="match status" value="1"/>
</dbReference>
<evidence type="ECO:0000256" key="4">
    <source>
        <dbReference type="ARBA" id="ARBA00022691"/>
    </source>
</evidence>
<dbReference type="AlphaFoldDB" id="A0A183AYE0"/>
<dbReference type="PANTHER" id="PTHR11265">
    <property type="entry name" value="S-ADENOSYL-METHYLTRANSFERASE MRAW"/>
    <property type="match status" value="1"/>
</dbReference>
<accession>A0A183AYE0</accession>
<dbReference type="NCBIfam" id="TIGR00006">
    <property type="entry name" value="16S rRNA (cytosine(1402)-N(4))-methyltransferase RsmH"/>
    <property type="match status" value="1"/>
</dbReference>
<dbReference type="HAMAP" id="MF_01007">
    <property type="entry name" value="16SrRNA_methyltr_H"/>
    <property type="match status" value="1"/>
</dbReference>